<dbReference type="NCBIfam" id="NF033573">
    <property type="entry name" value="transpos_IS200"/>
    <property type="match status" value="1"/>
</dbReference>
<protein>
    <submittedName>
        <fullName evidence="2">IS200/IS605 family transposase</fullName>
    </submittedName>
</protein>
<accession>A0ABT3GGH8</accession>
<dbReference type="InterPro" id="IPR002686">
    <property type="entry name" value="Transposase_17"/>
</dbReference>
<dbReference type="PANTHER" id="PTHR33360">
    <property type="entry name" value="TRANSPOSASE FOR INSERTION SEQUENCE ELEMENT IS200"/>
    <property type="match status" value="1"/>
</dbReference>
<keyword evidence="3" id="KW-1185">Reference proteome</keyword>
<dbReference type="RefSeq" id="WP_264486828.1">
    <property type="nucleotide sequence ID" value="NZ_JAPDDT010000003.1"/>
</dbReference>
<name>A0ABT3GGH8_9BACT</name>
<sequence length="150" mass="17140">MPQSLARILVHVVFSTKNREPVLSPEIRPHLFGYLATVGRDLGCEVFRVGGVADHVHLAIDLGRTVTIANFVQKVKQTSSGWLKEQEGGPRHFEWQTGYGSFSVGQSQLEALLNYVSNQEEHHRKITFQDEYRALLKKYGVDVDERYVWE</sequence>
<dbReference type="Proteomes" id="UP001320876">
    <property type="component" value="Unassembled WGS sequence"/>
</dbReference>
<reference evidence="2 3" key="1">
    <citation type="submission" date="2022-10" db="EMBL/GenBank/DDBJ databases">
        <title>Luteolibacter arcticus strain CCTCC AB 2014275, whole genome shotgun sequencing project.</title>
        <authorList>
            <person name="Zhao G."/>
            <person name="Shen L."/>
        </authorList>
    </citation>
    <scope>NUCLEOTIDE SEQUENCE [LARGE SCALE GENOMIC DNA]</scope>
    <source>
        <strain evidence="2 3">CCTCC AB 2014275</strain>
    </source>
</reference>
<proteinExistence type="predicted"/>
<evidence type="ECO:0000313" key="2">
    <source>
        <dbReference type="EMBL" id="MCW1922720.1"/>
    </source>
</evidence>
<dbReference type="InterPro" id="IPR036515">
    <property type="entry name" value="Transposase_17_sf"/>
</dbReference>
<dbReference type="PANTHER" id="PTHR33360:SF2">
    <property type="entry name" value="TRANSPOSASE FOR INSERTION SEQUENCE ELEMENT IS200"/>
    <property type="match status" value="1"/>
</dbReference>
<dbReference type="Gene3D" id="3.30.70.1290">
    <property type="entry name" value="Transposase IS200-like"/>
    <property type="match status" value="1"/>
</dbReference>
<evidence type="ECO:0000259" key="1">
    <source>
        <dbReference type="SMART" id="SM01321"/>
    </source>
</evidence>
<feature type="domain" description="Transposase IS200-like" evidence="1">
    <location>
        <begin position="5"/>
        <end position="119"/>
    </location>
</feature>
<evidence type="ECO:0000313" key="3">
    <source>
        <dbReference type="Proteomes" id="UP001320876"/>
    </source>
</evidence>
<organism evidence="2 3">
    <name type="scientific">Luteolibacter arcticus</name>
    <dbReference type="NCBI Taxonomy" id="1581411"/>
    <lineage>
        <taxon>Bacteria</taxon>
        <taxon>Pseudomonadati</taxon>
        <taxon>Verrucomicrobiota</taxon>
        <taxon>Verrucomicrobiia</taxon>
        <taxon>Verrucomicrobiales</taxon>
        <taxon>Verrucomicrobiaceae</taxon>
        <taxon>Luteolibacter</taxon>
    </lineage>
</organism>
<dbReference type="EMBL" id="JAPDDT010000003">
    <property type="protein sequence ID" value="MCW1922720.1"/>
    <property type="molecule type" value="Genomic_DNA"/>
</dbReference>
<dbReference type="SUPFAM" id="SSF143422">
    <property type="entry name" value="Transposase IS200-like"/>
    <property type="match status" value="1"/>
</dbReference>
<dbReference type="Pfam" id="PF01797">
    <property type="entry name" value="Y1_Tnp"/>
    <property type="match status" value="1"/>
</dbReference>
<comment type="caution">
    <text evidence="2">The sequence shown here is derived from an EMBL/GenBank/DDBJ whole genome shotgun (WGS) entry which is preliminary data.</text>
</comment>
<dbReference type="SMART" id="SM01321">
    <property type="entry name" value="Y1_Tnp"/>
    <property type="match status" value="1"/>
</dbReference>
<gene>
    <name evidence="2" type="primary">tnpA</name>
    <name evidence="2" type="ORF">OKA05_09160</name>
</gene>